<evidence type="ECO:0000313" key="2">
    <source>
        <dbReference type="EMBL" id="OMF51968.1"/>
    </source>
</evidence>
<reference evidence="2 3" key="1">
    <citation type="submission" date="2016-11" db="EMBL/GenBank/DDBJ databases">
        <title>Paenibacillus species isolates.</title>
        <authorList>
            <person name="Beno S.M."/>
        </authorList>
    </citation>
    <scope>NUCLEOTIDE SEQUENCE [LARGE SCALE GENOMIC DNA]</scope>
    <source>
        <strain evidence="2 3">FSL R5-0378</strain>
    </source>
</reference>
<evidence type="ECO:0000313" key="3">
    <source>
        <dbReference type="Proteomes" id="UP000187172"/>
    </source>
</evidence>
<name>A0A1R1EJG7_9BACL</name>
<keyword evidence="1" id="KW-1133">Transmembrane helix</keyword>
<keyword evidence="1" id="KW-0812">Transmembrane</keyword>
<evidence type="ECO:0000256" key="1">
    <source>
        <dbReference type="SAM" id="Phobius"/>
    </source>
</evidence>
<feature type="transmembrane region" description="Helical" evidence="1">
    <location>
        <begin position="7"/>
        <end position="24"/>
    </location>
</feature>
<keyword evidence="1" id="KW-0472">Membrane</keyword>
<dbReference type="Proteomes" id="UP000187172">
    <property type="component" value="Unassembled WGS sequence"/>
</dbReference>
<gene>
    <name evidence="2" type="ORF">BK138_24375</name>
</gene>
<proteinExistence type="predicted"/>
<dbReference type="EMBL" id="MRTP01000008">
    <property type="protein sequence ID" value="OMF51968.1"/>
    <property type="molecule type" value="Genomic_DNA"/>
</dbReference>
<comment type="caution">
    <text evidence="2">The sequence shown here is derived from an EMBL/GenBank/DDBJ whole genome shotgun (WGS) entry which is preliminary data.</text>
</comment>
<dbReference type="AlphaFoldDB" id="A0A1R1EJG7"/>
<accession>A0A1R1EJG7</accession>
<dbReference type="RefSeq" id="WP_076173394.1">
    <property type="nucleotide sequence ID" value="NZ_MRTP01000008.1"/>
</dbReference>
<keyword evidence="3" id="KW-1185">Reference proteome</keyword>
<feature type="transmembrane region" description="Helical" evidence="1">
    <location>
        <begin position="36"/>
        <end position="57"/>
    </location>
</feature>
<protein>
    <submittedName>
        <fullName evidence="2">Uncharacterized protein</fullName>
    </submittedName>
</protein>
<organism evidence="2 3">
    <name type="scientific">Paenibacillus rhizosphaerae</name>
    <dbReference type="NCBI Taxonomy" id="297318"/>
    <lineage>
        <taxon>Bacteria</taxon>
        <taxon>Bacillati</taxon>
        <taxon>Bacillota</taxon>
        <taxon>Bacilli</taxon>
        <taxon>Bacillales</taxon>
        <taxon>Paenibacillaceae</taxon>
        <taxon>Paenibacillus</taxon>
    </lineage>
</organism>
<sequence>MKNRNLTGVVLAIIYCFVLYGILIEAPPGEVPDHPPWAYLMIPLGAIAITALFDFVIKYDFIKKKE</sequence>